<name>A0A914WRH0_9BILA</name>
<feature type="transmembrane region" description="Helical" evidence="1">
    <location>
        <begin position="70"/>
        <end position="90"/>
    </location>
</feature>
<evidence type="ECO:0000313" key="3">
    <source>
        <dbReference type="Proteomes" id="UP000887566"/>
    </source>
</evidence>
<protein>
    <submittedName>
        <fullName evidence="4">Nucleotide-diphospho-sugar transferase domain-containing protein</fullName>
    </submittedName>
</protein>
<keyword evidence="3" id="KW-1185">Reference proteome</keyword>
<dbReference type="PANTHER" id="PTHR31967">
    <property type="entry name" value="GROUNDHOG (HEDGEHOG-LIKE FAMILY)-RELATED"/>
    <property type="match status" value="1"/>
</dbReference>
<proteinExistence type="predicted"/>
<keyword evidence="1" id="KW-0472">Membrane</keyword>
<dbReference type="AlphaFoldDB" id="A0A914WRH0"/>
<organism evidence="3 4">
    <name type="scientific">Plectus sambesii</name>
    <dbReference type="NCBI Taxonomy" id="2011161"/>
    <lineage>
        <taxon>Eukaryota</taxon>
        <taxon>Metazoa</taxon>
        <taxon>Ecdysozoa</taxon>
        <taxon>Nematoda</taxon>
        <taxon>Chromadorea</taxon>
        <taxon>Plectida</taxon>
        <taxon>Plectina</taxon>
        <taxon>Plectoidea</taxon>
        <taxon>Plectidae</taxon>
        <taxon>Plectus</taxon>
    </lineage>
</organism>
<accession>A0A914WRH0</accession>
<evidence type="ECO:0000259" key="2">
    <source>
        <dbReference type="Pfam" id="PF03407"/>
    </source>
</evidence>
<dbReference type="Pfam" id="PF03407">
    <property type="entry name" value="Nucleotid_trans"/>
    <property type="match status" value="1"/>
</dbReference>
<feature type="domain" description="Nucleotide-diphospho-sugar transferase" evidence="2">
    <location>
        <begin position="161"/>
        <end position="358"/>
    </location>
</feature>
<feature type="transmembrane region" description="Helical" evidence="1">
    <location>
        <begin position="404"/>
        <end position="424"/>
    </location>
</feature>
<dbReference type="InterPro" id="IPR005069">
    <property type="entry name" value="Nucl-diP-sugar_transferase"/>
</dbReference>
<sequence>MPPMSGDQHMGAISVAAAADVDDRYFCGTALRRGVKVSDQSWQKIVDSEKKYDKDINANWVPNGKGEKRWLINWFTPIYVVGFIFGLLVLRKTNTAISAVQYVRSCQCQVSQEALENSGDFHHLLTMLDSIDKPPAIMMLNQYALKMTNNFLCNTAQMPGVHERLVFVTLDKVASDVMKKEWPHVKQFYWPTPCLYKRFSFAEGAYQVIYLLRANLAASLVRYGRSFWMMQQDTFWRENLFELNLESGGNFDLLFDQIGDSTDSQRAEWVNGANFYVRANNRTLEFFQSMASKLAHWYTPDMAIMIHQCHTWGNQSNCNFMPHRIAHSWEWMYTAQKNPPYIMQLDCETDAGSKLDQLAKFGFRFTQDDGRTCNQAAVEQARQRMNMGTVDVRRAMLSWGRFQFIVYWYITDFLLWLPIVGQLIKPYLPLVGFCIMITF</sequence>
<reference evidence="4" key="1">
    <citation type="submission" date="2022-11" db="UniProtKB">
        <authorList>
            <consortium name="WormBaseParasite"/>
        </authorList>
    </citation>
    <scope>IDENTIFICATION</scope>
</reference>
<dbReference type="Proteomes" id="UP000887566">
    <property type="component" value="Unplaced"/>
</dbReference>
<evidence type="ECO:0000313" key="4">
    <source>
        <dbReference type="WBParaSite" id="PSAMB.scaffold4size155531.g231.t1"/>
    </source>
</evidence>
<dbReference type="PANTHER" id="PTHR31967:SF10">
    <property type="entry name" value="NUCLEOTIDE-DIPHOSPHO-SUGAR TRANSFERASE DOMAIN-CONTAINING PROTEIN"/>
    <property type="match status" value="1"/>
</dbReference>
<dbReference type="WBParaSite" id="PSAMB.scaffold4size155531.g231.t1">
    <property type="protein sequence ID" value="PSAMB.scaffold4size155531.g231.t1"/>
    <property type="gene ID" value="PSAMB.scaffold4size155531.g231"/>
</dbReference>
<keyword evidence="1" id="KW-1133">Transmembrane helix</keyword>
<keyword evidence="1" id="KW-0812">Transmembrane</keyword>
<evidence type="ECO:0000256" key="1">
    <source>
        <dbReference type="SAM" id="Phobius"/>
    </source>
</evidence>